<dbReference type="InterPro" id="IPR029063">
    <property type="entry name" value="SAM-dependent_MTases_sf"/>
</dbReference>
<gene>
    <name evidence="1" type="ORF">B5D80_04345</name>
</gene>
<dbReference type="AlphaFoldDB" id="A0A2D0AXP1"/>
<evidence type="ECO:0000313" key="1">
    <source>
        <dbReference type="EMBL" id="OWV11525.1"/>
    </source>
</evidence>
<organism evidence="1 2">
    <name type="scientific">Micromonospora wenchangensis</name>
    <dbReference type="NCBI Taxonomy" id="1185415"/>
    <lineage>
        <taxon>Bacteria</taxon>
        <taxon>Bacillati</taxon>
        <taxon>Actinomycetota</taxon>
        <taxon>Actinomycetes</taxon>
        <taxon>Micromonosporales</taxon>
        <taxon>Micromonosporaceae</taxon>
        <taxon>Micromonospora</taxon>
    </lineage>
</organism>
<dbReference type="SUPFAM" id="SSF53335">
    <property type="entry name" value="S-adenosyl-L-methionine-dependent methyltransferases"/>
    <property type="match status" value="1"/>
</dbReference>
<dbReference type="Proteomes" id="UP000197174">
    <property type="component" value="Unassembled WGS sequence"/>
</dbReference>
<protein>
    <recommendedName>
        <fullName evidence="3">Methyltransferase type 12</fullName>
    </recommendedName>
</protein>
<dbReference type="PANTHER" id="PTHR43861:SF6">
    <property type="entry name" value="METHYLTRANSFERASE TYPE 11"/>
    <property type="match status" value="1"/>
</dbReference>
<evidence type="ECO:0008006" key="3">
    <source>
        <dbReference type="Google" id="ProtNLM"/>
    </source>
</evidence>
<dbReference type="EMBL" id="MZMV01000005">
    <property type="protein sequence ID" value="OWV11525.1"/>
    <property type="molecule type" value="Genomic_DNA"/>
</dbReference>
<dbReference type="Gene3D" id="3.40.50.150">
    <property type="entry name" value="Vaccinia Virus protein VP39"/>
    <property type="match status" value="1"/>
</dbReference>
<dbReference type="CDD" id="cd02440">
    <property type="entry name" value="AdoMet_MTases"/>
    <property type="match status" value="1"/>
</dbReference>
<comment type="caution">
    <text evidence="1">The sequence shown here is derived from an EMBL/GenBank/DDBJ whole genome shotgun (WGS) entry which is preliminary data.</text>
</comment>
<keyword evidence="2" id="KW-1185">Reference proteome</keyword>
<dbReference type="OrthoDB" id="9810247at2"/>
<sequence length="282" mass="31299">MSIDVSVGTCLTCAADQPHLPHLDGLLRRCTGCGLGWTVPEPGQTPVRYDLDYFTGGGYEDYFLTGPRRFEAGRRLRWLSSLVKPSVLVEAGCAGGYFLEAARRAGFTVTGVEVSEAAAGFAAARWAVPVRQGRFEQVAPSLRADVVCAFHVLEHVADPRAFLRAARATLTPGGWLALEVPNIASAAAHRLGHDWPGLQPRYHHWHFSPLSLARLLAATGFDVVRQDTAVFRYYMPLGYRVRHARRLLPRDWLDLRSPRLTHPRRGDLLRVVARRADRGTAR</sequence>
<dbReference type="RefSeq" id="WP_088642448.1">
    <property type="nucleotide sequence ID" value="NZ_JBFAMK010000005.1"/>
</dbReference>
<name>A0A2D0AXP1_9ACTN</name>
<proteinExistence type="predicted"/>
<accession>A0A2D0AXP1</accession>
<evidence type="ECO:0000313" key="2">
    <source>
        <dbReference type="Proteomes" id="UP000197174"/>
    </source>
</evidence>
<dbReference type="PANTHER" id="PTHR43861">
    <property type="entry name" value="TRANS-ACONITATE 2-METHYLTRANSFERASE-RELATED"/>
    <property type="match status" value="1"/>
</dbReference>
<dbReference type="Pfam" id="PF13489">
    <property type="entry name" value="Methyltransf_23"/>
    <property type="match status" value="1"/>
</dbReference>
<reference evidence="1 2" key="1">
    <citation type="submission" date="2017-03" db="EMBL/GenBank/DDBJ databases">
        <title>Whole genome sequence of Micromonospora wenchangensis, isolated from mangrove soil.</title>
        <authorList>
            <person name="Yang H."/>
        </authorList>
    </citation>
    <scope>NUCLEOTIDE SEQUENCE [LARGE SCALE GENOMIC DNA]</scope>
    <source>
        <strain evidence="1 2">CCTCC AA 2012002</strain>
    </source>
</reference>